<evidence type="ECO:0000256" key="3">
    <source>
        <dbReference type="ARBA" id="ARBA00009897"/>
    </source>
</evidence>
<dbReference type="Proteomes" id="UP000256941">
    <property type="component" value="Unassembled WGS sequence"/>
</dbReference>
<protein>
    <submittedName>
        <fullName evidence="12">L-glutamine synthetase</fullName>
    </submittedName>
</protein>
<evidence type="ECO:0000256" key="2">
    <source>
        <dbReference type="ARBA" id="ARBA00003117"/>
    </source>
</evidence>
<dbReference type="SUPFAM" id="SSF55931">
    <property type="entry name" value="Glutamine synthetase/guanido kinase"/>
    <property type="match status" value="1"/>
</dbReference>
<gene>
    <name evidence="12" type="ORF">BDD41_3532</name>
</gene>
<dbReference type="Gene3D" id="3.10.20.70">
    <property type="entry name" value="Glutamine synthetase, N-terminal domain"/>
    <property type="match status" value="1"/>
</dbReference>
<evidence type="ECO:0000256" key="1">
    <source>
        <dbReference type="ARBA" id="ARBA00001946"/>
    </source>
</evidence>
<dbReference type="InterPro" id="IPR008147">
    <property type="entry name" value="Gln_synt_N"/>
</dbReference>
<feature type="domain" description="GS beta-grasp" evidence="10">
    <location>
        <begin position="17"/>
        <end position="111"/>
    </location>
</feature>
<dbReference type="GO" id="GO:0042402">
    <property type="term" value="P:biogenic amine catabolic process"/>
    <property type="evidence" value="ECO:0007669"/>
    <property type="project" value="UniProtKB-ARBA"/>
</dbReference>
<dbReference type="InterPro" id="IPR036651">
    <property type="entry name" value="Gln_synt_N_sf"/>
</dbReference>
<comment type="caution">
    <text evidence="12">The sequence shown here is derived from an EMBL/GenBank/DDBJ whole genome shotgun (WGS) entry which is preliminary data.</text>
</comment>
<name>A0A3D9XK14_PARVE</name>
<dbReference type="InterPro" id="IPR008146">
    <property type="entry name" value="Gln_synth_cat_dom"/>
</dbReference>
<dbReference type="PROSITE" id="PS51987">
    <property type="entry name" value="GS_CATALYTIC"/>
    <property type="match status" value="1"/>
</dbReference>
<evidence type="ECO:0000256" key="7">
    <source>
        <dbReference type="ARBA" id="ARBA00023231"/>
    </source>
</evidence>
<dbReference type="PANTHER" id="PTHR43785:SF12">
    <property type="entry name" value="TYPE-1 GLUTAMINE SYNTHETASE 2"/>
    <property type="match status" value="1"/>
</dbReference>
<dbReference type="PANTHER" id="PTHR43785">
    <property type="entry name" value="GAMMA-GLUTAMYLPUTRESCINE SYNTHETASE"/>
    <property type="match status" value="1"/>
</dbReference>
<organism evidence="12 13">
    <name type="scientific">Paracoccus versutus</name>
    <name type="common">Thiobacillus versutus</name>
    <dbReference type="NCBI Taxonomy" id="34007"/>
    <lineage>
        <taxon>Bacteria</taxon>
        <taxon>Pseudomonadati</taxon>
        <taxon>Pseudomonadota</taxon>
        <taxon>Alphaproteobacteria</taxon>
        <taxon>Rhodobacterales</taxon>
        <taxon>Paracoccaceae</taxon>
        <taxon>Paracoccus</taxon>
    </lineage>
</organism>
<dbReference type="RefSeq" id="WP_116222532.1">
    <property type="nucleotide sequence ID" value="NZ_CP038197.1"/>
</dbReference>
<sequence length="453" mass="49997">MPANLSLKNLEQAVQAGEIDTVIVALVDMQGRLMGKRFHAAHFLENHDETHCCNYLLATDLEMNTVPGYAAASWAAGYGDYVMKPDLSTLRRLPWAAGTALCMCDLYDHKTHELVPHAPRSVLRRQVERAAALGFQPMMATELEFYLFEQSFKHHFDSGYRCLVPTARHNVDYALSGTFGEEPVMRDLRNGLYGAGIPVENSKGEANAGQHEINVRYSDALDTSDMHVVVKAATKEIASRHGLSATFLAKVAHGQAGSSSHVHQSLFRDGENAFFDESAEHGMSDLMRHYMAGQLEHARALTFFLAPYVNSYKRFVTGLFAPTNAIWSVDNRTAGFRVCGDNTRSVRIECRIGGSDLNPYLACAALLAAGLEGIERKLALEPEFTGDAYAAQDARQVPKTLHEAADALDGSAMLRAAMGDGVIDHYVHAARWEVEEFNRAVTDWELARGFERA</sequence>
<dbReference type="SMART" id="SM01230">
    <property type="entry name" value="Gln-synt_C"/>
    <property type="match status" value="1"/>
</dbReference>
<reference evidence="12 13" key="1">
    <citation type="submission" date="2018-08" db="EMBL/GenBank/DDBJ databases">
        <title>Genomic Encyclopedia of Archaeal and Bacterial Type Strains, Phase II (KMG-II): from individual species to whole genera.</title>
        <authorList>
            <person name="Goeker M."/>
        </authorList>
    </citation>
    <scope>NUCLEOTIDE SEQUENCE [LARGE SCALE GENOMIC DNA]</scope>
    <source>
        <strain evidence="12 13">DSM 17099</strain>
    </source>
</reference>
<comment type="cofactor">
    <cofactor evidence="1">
        <name>Mg(2+)</name>
        <dbReference type="ChEBI" id="CHEBI:18420"/>
    </cofactor>
</comment>
<keyword evidence="7" id="KW-0535">Nitrogen fixation</keyword>
<feature type="domain" description="GS catalytic" evidence="11">
    <location>
        <begin position="119"/>
        <end position="453"/>
    </location>
</feature>
<dbReference type="GO" id="GO:0006576">
    <property type="term" value="P:biogenic amine metabolic process"/>
    <property type="evidence" value="ECO:0007669"/>
    <property type="project" value="UniProtKB-ARBA"/>
</dbReference>
<accession>A0A3D9XK14</accession>
<dbReference type="AlphaFoldDB" id="A0A3D9XK14"/>
<evidence type="ECO:0000256" key="4">
    <source>
        <dbReference type="ARBA" id="ARBA00022598"/>
    </source>
</evidence>
<keyword evidence="6" id="KW-0067">ATP-binding</keyword>
<comment type="similarity">
    <text evidence="3 8 9">Belongs to the glutamine synthetase family.</text>
</comment>
<evidence type="ECO:0000256" key="8">
    <source>
        <dbReference type="PROSITE-ProRule" id="PRU01330"/>
    </source>
</evidence>
<comment type="function">
    <text evidence="2">Catalyzes the ATP-dependent biosynthesis of glutamine from glutamate and ammonia.</text>
</comment>
<evidence type="ECO:0000256" key="5">
    <source>
        <dbReference type="ARBA" id="ARBA00022741"/>
    </source>
</evidence>
<dbReference type="GO" id="GO:0005524">
    <property type="term" value="F:ATP binding"/>
    <property type="evidence" value="ECO:0007669"/>
    <property type="project" value="UniProtKB-KW"/>
</dbReference>
<keyword evidence="5" id="KW-0547">Nucleotide-binding</keyword>
<evidence type="ECO:0000256" key="6">
    <source>
        <dbReference type="ARBA" id="ARBA00022840"/>
    </source>
</evidence>
<dbReference type="Pfam" id="PF00120">
    <property type="entry name" value="Gln-synt_C"/>
    <property type="match status" value="1"/>
</dbReference>
<dbReference type="GO" id="GO:0004356">
    <property type="term" value="F:glutamine synthetase activity"/>
    <property type="evidence" value="ECO:0007669"/>
    <property type="project" value="InterPro"/>
</dbReference>
<dbReference type="InterPro" id="IPR014746">
    <property type="entry name" value="Gln_synth/guanido_kin_cat_dom"/>
</dbReference>
<dbReference type="FunFam" id="3.30.590.10:FF:000005">
    <property type="entry name" value="Probable glutamine synthetase"/>
    <property type="match status" value="1"/>
</dbReference>
<evidence type="ECO:0000313" key="13">
    <source>
        <dbReference type="Proteomes" id="UP000256941"/>
    </source>
</evidence>
<evidence type="ECO:0000259" key="10">
    <source>
        <dbReference type="PROSITE" id="PS51986"/>
    </source>
</evidence>
<dbReference type="EMBL" id="QTUJ01000003">
    <property type="protein sequence ID" value="REF68482.1"/>
    <property type="molecule type" value="Genomic_DNA"/>
</dbReference>
<evidence type="ECO:0000313" key="12">
    <source>
        <dbReference type="EMBL" id="REF68482.1"/>
    </source>
</evidence>
<dbReference type="PROSITE" id="PS51986">
    <property type="entry name" value="GS_BETA_GRASP"/>
    <property type="match status" value="1"/>
</dbReference>
<keyword evidence="4" id="KW-0436">Ligase</keyword>
<dbReference type="GO" id="GO:0006542">
    <property type="term" value="P:glutamine biosynthetic process"/>
    <property type="evidence" value="ECO:0007669"/>
    <property type="project" value="InterPro"/>
</dbReference>
<evidence type="ECO:0000259" key="11">
    <source>
        <dbReference type="PROSITE" id="PS51987"/>
    </source>
</evidence>
<dbReference type="SUPFAM" id="SSF54368">
    <property type="entry name" value="Glutamine synthetase, N-terminal domain"/>
    <property type="match status" value="1"/>
</dbReference>
<proteinExistence type="inferred from homology"/>
<dbReference type="Gene3D" id="3.30.590.10">
    <property type="entry name" value="Glutamine synthetase/guanido kinase, catalytic domain"/>
    <property type="match status" value="1"/>
</dbReference>
<evidence type="ECO:0000256" key="9">
    <source>
        <dbReference type="RuleBase" id="RU000384"/>
    </source>
</evidence>